<protein>
    <submittedName>
        <fullName evidence="1">Uncharacterized protein</fullName>
    </submittedName>
</protein>
<dbReference type="Proteomes" id="UP000821845">
    <property type="component" value="Chromosome 6"/>
</dbReference>
<reference evidence="1" key="1">
    <citation type="submission" date="2020-05" db="EMBL/GenBank/DDBJ databases">
        <title>Large-scale comparative analyses of tick genomes elucidate their genetic diversity and vector capacities.</title>
        <authorList>
            <person name="Jia N."/>
            <person name="Wang J."/>
            <person name="Shi W."/>
            <person name="Du L."/>
            <person name="Sun Y."/>
            <person name="Zhan W."/>
            <person name="Jiang J."/>
            <person name="Wang Q."/>
            <person name="Zhang B."/>
            <person name="Ji P."/>
            <person name="Sakyi L.B."/>
            <person name="Cui X."/>
            <person name="Yuan T."/>
            <person name="Jiang B."/>
            <person name="Yang W."/>
            <person name="Lam T.T.-Y."/>
            <person name="Chang Q."/>
            <person name="Ding S."/>
            <person name="Wang X."/>
            <person name="Zhu J."/>
            <person name="Ruan X."/>
            <person name="Zhao L."/>
            <person name="Wei J."/>
            <person name="Que T."/>
            <person name="Du C."/>
            <person name="Cheng J."/>
            <person name="Dai P."/>
            <person name="Han X."/>
            <person name="Huang E."/>
            <person name="Gao Y."/>
            <person name="Liu J."/>
            <person name="Shao H."/>
            <person name="Ye R."/>
            <person name="Li L."/>
            <person name="Wei W."/>
            <person name="Wang X."/>
            <person name="Wang C."/>
            <person name="Yang T."/>
            <person name="Huo Q."/>
            <person name="Li W."/>
            <person name="Guo W."/>
            <person name="Chen H."/>
            <person name="Zhou L."/>
            <person name="Ni X."/>
            <person name="Tian J."/>
            <person name="Zhou Y."/>
            <person name="Sheng Y."/>
            <person name="Liu T."/>
            <person name="Pan Y."/>
            <person name="Xia L."/>
            <person name="Li J."/>
            <person name="Zhao F."/>
            <person name="Cao W."/>
        </authorList>
    </citation>
    <scope>NUCLEOTIDE SEQUENCE</scope>
    <source>
        <strain evidence="1">Hyas-2018</strain>
    </source>
</reference>
<proteinExistence type="predicted"/>
<accession>A0ACB7S251</accession>
<organism evidence="1 2">
    <name type="scientific">Hyalomma asiaticum</name>
    <name type="common">Tick</name>
    <dbReference type="NCBI Taxonomy" id="266040"/>
    <lineage>
        <taxon>Eukaryota</taxon>
        <taxon>Metazoa</taxon>
        <taxon>Ecdysozoa</taxon>
        <taxon>Arthropoda</taxon>
        <taxon>Chelicerata</taxon>
        <taxon>Arachnida</taxon>
        <taxon>Acari</taxon>
        <taxon>Parasitiformes</taxon>
        <taxon>Ixodida</taxon>
        <taxon>Ixodoidea</taxon>
        <taxon>Ixodidae</taxon>
        <taxon>Hyalomminae</taxon>
        <taxon>Hyalomma</taxon>
    </lineage>
</organism>
<name>A0ACB7S251_HYAAI</name>
<evidence type="ECO:0000313" key="1">
    <source>
        <dbReference type="EMBL" id="KAH6928152.1"/>
    </source>
</evidence>
<keyword evidence="2" id="KW-1185">Reference proteome</keyword>
<gene>
    <name evidence="1" type="ORF">HPB50_012341</name>
</gene>
<sequence length="1246" mass="134294">MLNRFLIFTQCLACLADPVTDSSEFLRPESNIVNYRSSTEFRHVRNSGPGGVDGPIYLAREFWPVRCLCLACLADPVTDSSEFLRPESNIVNYRSSTEFRHVRNSGPGGVDGPIYLARDSSGLFVASSAGVLRAIIYDDDILVPSIVDQPGSVTSSARHKRTSSTPAFFSGRVHSSAGRMLNRFLLFTQACVVAATLETCLHAGARSANAAFVMVLDSDAVEAIDSAAMAANKEKQRTEDWNRNMISARPVATCSWLPTCVNRKLLPFKLHYFLFIAGEAGVAPYIAVVGRRNGIGPATMAVIFAIMPLTAVVFKPVCGFIIDRTRNVTAVILALQVLCTLFYGVAFFCPSAVSDGPTHKGHLSCPLGEFDVIATSGSEQCSPIGSDSLYCVLSSGNHVWEGASARLTSENRMVLANGSEPCKDLNKDDSLTNDSLAVPGEMKCSCDAELYHNPNFWIFSVSSILGFAFTAALNNVGDAAVSNALGADIEVFGRQRLFGTLSFGMTSPLIGYLVDVSSTENFNDYRPCFYVFAGCMLLDIILILAVPRMRVAEVSVKFFKDIAELLSSAEILFFTLFTFLVGSMIGFLGAFETWFLEDLGTPRYLIGLTKTVQCFGAESVLFFLSTYILRKIGYFYSYSVAFILFACKALGYSFLRDVWSSLAVNIFGGAIFPMVYAAMAVFAKKKARPGTAASMVCILGASYDGLGSAAGGFVGGLSVDKIGASLTFRYLGLSSLAAALLCALCYLLLRCNAPHEYAQACVLPYLAAVGRSNGIPGSSIAYIFAFIPFAAIFLKFVCGYIADKTQNVTGILLVLVLSLLVSNGMVFFSKSVQDHTRPPLSRLVCPLSNFTLISPFANCTQLAPPCDLDSCDRNVSTETDVVIYGNVSAANSESLCSLLQPNDTTVLRAFPFEVCLLYCSCFESEFNAVNYGVYVVFVAISFMAGASVFVLSDAAVCEKLGDKANSFGKQRIWGTISWGILSPIAGIAIDAANAATNGRARYAPGFYIFAALIVMDMVVLHFTPRLRMGAQSLSFFKDIRTVFGGCEFIVFAVWTCFTGVFFGVQAAYSAWFLEDIGAPKLVIGLGFAIMTLLAELPILFLADKILVRIGYFSSYCLSFASSAIKLIAYSFLRNPWHALFIDVIGGAAFPLALASMTVFARENALQGTSASVLCALNACFEGIGVVVGNFIGGVSFEKIGGRLTYQYLAIAATICMVGCGLSGFIVRKLHPKDSLWNDTVDESNGA</sequence>
<evidence type="ECO:0000313" key="2">
    <source>
        <dbReference type="Proteomes" id="UP000821845"/>
    </source>
</evidence>
<comment type="caution">
    <text evidence="1">The sequence shown here is derived from an EMBL/GenBank/DDBJ whole genome shotgun (WGS) entry which is preliminary data.</text>
</comment>
<dbReference type="EMBL" id="CM023486">
    <property type="protein sequence ID" value="KAH6928152.1"/>
    <property type="molecule type" value="Genomic_DNA"/>
</dbReference>